<keyword evidence="3" id="KW-0456">Lyase</keyword>
<protein>
    <submittedName>
        <fullName evidence="3">Cystathionine beta-lyase/cystathionine gamma-synthase</fullName>
    </submittedName>
</protein>
<accession>T1B5P5</accession>
<dbReference type="SUPFAM" id="SSF53383">
    <property type="entry name" value="PLP-dependent transferases"/>
    <property type="match status" value="1"/>
</dbReference>
<comment type="cofactor">
    <cofactor evidence="1">
        <name>pyridoxal 5'-phosphate</name>
        <dbReference type="ChEBI" id="CHEBI:597326"/>
    </cofactor>
</comment>
<dbReference type="EMBL" id="AUZX01006394">
    <property type="protein sequence ID" value="EQD63758.1"/>
    <property type="molecule type" value="Genomic_DNA"/>
</dbReference>
<sequence>MAVGSREVIGKIAAVESPLLGATLSPMNAWLILRGIKTLSLRMEAHTLRAGALASLF</sequence>
<dbReference type="GO" id="GO:0030170">
    <property type="term" value="F:pyridoxal phosphate binding"/>
    <property type="evidence" value="ECO:0007669"/>
    <property type="project" value="InterPro"/>
</dbReference>
<keyword evidence="2" id="KW-0663">Pyridoxal phosphate</keyword>
<dbReference type="AlphaFoldDB" id="T1B5P5"/>
<dbReference type="InterPro" id="IPR015421">
    <property type="entry name" value="PyrdxlP-dep_Trfase_major"/>
</dbReference>
<dbReference type="GO" id="GO:0019346">
    <property type="term" value="P:transsulfuration"/>
    <property type="evidence" value="ECO:0007669"/>
    <property type="project" value="InterPro"/>
</dbReference>
<evidence type="ECO:0000313" key="3">
    <source>
        <dbReference type="EMBL" id="EQD63758.1"/>
    </source>
</evidence>
<feature type="non-terminal residue" evidence="3">
    <location>
        <position position="57"/>
    </location>
</feature>
<comment type="caution">
    <text evidence="3">The sequence shown here is derived from an EMBL/GenBank/DDBJ whole genome shotgun (WGS) entry which is preliminary data.</text>
</comment>
<reference evidence="3" key="1">
    <citation type="submission" date="2013-08" db="EMBL/GenBank/DDBJ databases">
        <authorList>
            <person name="Mendez C."/>
            <person name="Richter M."/>
            <person name="Ferrer M."/>
            <person name="Sanchez J."/>
        </authorList>
    </citation>
    <scope>NUCLEOTIDE SEQUENCE</scope>
</reference>
<evidence type="ECO:0000256" key="1">
    <source>
        <dbReference type="ARBA" id="ARBA00001933"/>
    </source>
</evidence>
<evidence type="ECO:0000256" key="2">
    <source>
        <dbReference type="ARBA" id="ARBA00022898"/>
    </source>
</evidence>
<proteinExistence type="predicted"/>
<name>T1B5P5_9ZZZZ</name>
<dbReference type="InterPro" id="IPR015424">
    <property type="entry name" value="PyrdxlP-dep_Trfase"/>
</dbReference>
<dbReference type="GO" id="GO:0016829">
    <property type="term" value="F:lyase activity"/>
    <property type="evidence" value="ECO:0007669"/>
    <property type="project" value="UniProtKB-KW"/>
</dbReference>
<reference evidence="3" key="2">
    <citation type="journal article" date="2014" name="ISME J.">
        <title>Microbial stratification in low pH oxic and suboxic macroscopic growths along an acid mine drainage.</title>
        <authorList>
            <person name="Mendez-Garcia C."/>
            <person name="Mesa V."/>
            <person name="Sprenger R.R."/>
            <person name="Richter M."/>
            <person name="Diez M.S."/>
            <person name="Solano J."/>
            <person name="Bargiela R."/>
            <person name="Golyshina O.V."/>
            <person name="Manteca A."/>
            <person name="Ramos J.L."/>
            <person name="Gallego J.R."/>
            <person name="Llorente I."/>
            <person name="Martins Dos Santos V.A."/>
            <person name="Jensen O.N."/>
            <person name="Pelaez A.I."/>
            <person name="Sanchez J."/>
            <person name="Ferrer M."/>
        </authorList>
    </citation>
    <scope>NUCLEOTIDE SEQUENCE</scope>
</reference>
<dbReference type="Pfam" id="PF01053">
    <property type="entry name" value="Cys_Met_Meta_PP"/>
    <property type="match status" value="1"/>
</dbReference>
<organism evidence="3">
    <name type="scientific">mine drainage metagenome</name>
    <dbReference type="NCBI Taxonomy" id="410659"/>
    <lineage>
        <taxon>unclassified sequences</taxon>
        <taxon>metagenomes</taxon>
        <taxon>ecological metagenomes</taxon>
    </lineage>
</organism>
<dbReference type="InterPro" id="IPR000277">
    <property type="entry name" value="Cys/Met-Metab_PyrdxlP-dep_enz"/>
</dbReference>
<gene>
    <name evidence="3" type="ORF">B1A_08979</name>
</gene>
<dbReference type="Gene3D" id="3.40.640.10">
    <property type="entry name" value="Type I PLP-dependent aspartate aminotransferase-like (Major domain)"/>
    <property type="match status" value="1"/>
</dbReference>